<feature type="domain" description="N-acetyltransferase" evidence="1">
    <location>
        <begin position="26"/>
        <end position="189"/>
    </location>
</feature>
<dbReference type="SUPFAM" id="SSF55729">
    <property type="entry name" value="Acyl-CoA N-acyltransferases (Nat)"/>
    <property type="match status" value="1"/>
</dbReference>
<dbReference type="InterPro" id="IPR000182">
    <property type="entry name" value="GNAT_dom"/>
</dbReference>
<dbReference type="InterPro" id="IPR051531">
    <property type="entry name" value="N-acetyltransferase"/>
</dbReference>
<protein>
    <submittedName>
        <fullName evidence="2">GNAT family N-acetyltransferase</fullName>
    </submittedName>
</protein>
<evidence type="ECO:0000259" key="1">
    <source>
        <dbReference type="PROSITE" id="PS51186"/>
    </source>
</evidence>
<comment type="caution">
    <text evidence="2">The sequence shown here is derived from an EMBL/GenBank/DDBJ whole genome shotgun (WGS) entry which is preliminary data.</text>
</comment>
<dbReference type="InterPro" id="IPR016181">
    <property type="entry name" value="Acyl_CoA_acyltransferase"/>
</dbReference>
<accession>A0ABT1CVH2</accession>
<keyword evidence="3" id="KW-1185">Reference proteome</keyword>
<evidence type="ECO:0000313" key="2">
    <source>
        <dbReference type="EMBL" id="MCO6410202.1"/>
    </source>
</evidence>
<sequence>MSDGGKTAVSDCSADAAGSGILTKRTRMRRHTIDDFDKSAALWSDPDVARYISGKPSTRAESWSRLLRYIGHWEALSFGYWVVEDRMTGQYLGEVGLADYKRDMTPSIERWPEMGWVLAPHAQGRGLATEAVAAALDWSDRTLASDRTVCLMDPRHRASIRVAAKNGFVERCSGELGGSPVLIMERLKPAT</sequence>
<dbReference type="Pfam" id="PF13302">
    <property type="entry name" value="Acetyltransf_3"/>
    <property type="match status" value="1"/>
</dbReference>
<name>A0ABT1CVH2_9HYPH</name>
<proteinExistence type="predicted"/>
<dbReference type="RefSeq" id="WP_252916882.1">
    <property type="nucleotide sequence ID" value="NZ_JAAAML010000003.1"/>
</dbReference>
<dbReference type="Gene3D" id="3.40.630.30">
    <property type="match status" value="1"/>
</dbReference>
<dbReference type="PANTHER" id="PTHR43792">
    <property type="entry name" value="GNAT FAMILY, PUTATIVE (AFU_ORTHOLOGUE AFUA_3G00765)-RELATED-RELATED"/>
    <property type="match status" value="1"/>
</dbReference>
<dbReference type="EMBL" id="JAAAML010000003">
    <property type="protein sequence ID" value="MCO6410202.1"/>
    <property type="molecule type" value="Genomic_DNA"/>
</dbReference>
<reference evidence="2 3" key="1">
    <citation type="submission" date="2020-01" db="EMBL/GenBank/DDBJ databases">
        <title>Genomes of bacteria type strains.</title>
        <authorList>
            <person name="Chen J."/>
            <person name="Zhu S."/>
            <person name="Yang J."/>
        </authorList>
    </citation>
    <scope>NUCLEOTIDE SEQUENCE [LARGE SCALE GENOMIC DNA]</scope>
    <source>
        <strain evidence="2 3">DSM 16655</strain>
    </source>
</reference>
<dbReference type="Proteomes" id="UP001320715">
    <property type="component" value="Unassembled WGS sequence"/>
</dbReference>
<evidence type="ECO:0000313" key="3">
    <source>
        <dbReference type="Proteomes" id="UP001320715"/>
    </source>
</evidence>
<organism evidence="2 3">
    <name type="scientific">Hoeflea alexandrii</name>
    <dbReference type="NCBI Taxonomy" id="288436"/>
    <lineage>
        <taxon>Bacteria</taxon>
        <taxon>Pseudomonadati</taxon>
        <taxon>Pseudomonadota</taxon>
        <taxon>Alphaproteobacteria</taxon>
        <taxon>Hyphomicrobiales</taxon>
        <taxon>Rhizobiaceae</taxon>
        <taxon>Hoeflea</taxon>
    </lineage>
</organism>
<dbReference type="PANTHER" id="PTHR43792:SF16">
    <property type="entry name" value="N-ACETYLTRANSFERASE DOMAIN-CONTAINING PROTEIN"/>
    <property type="match status" value="1"/>
</dbReference>
<dbReference type="PROSITE" id="PS51186">
    <property type="entry name" value="GNAT"/>
    <property type="match status" value="1"/>
</dbReference>
<gene>
    <name evidence="2" type="ORF">GTW23_18625</name>
</gene>